<comment type="subunit">
    <text evidence="6">Component of the lipopolysaccharide transport and assembly complex. Interacts with LptA and the LptBFG transporter complex.</text>
</comment>
<keyword evidence="1 6" id="KW-1003">Cell membrane</keyword>
<proteinExistence type="inferred from homology"/>
<dbReference type="Gene3D" id="2.60.450.10">
    <property type="entry name" value="Lipopolysaccharide (LPS) transport protein A like domain"/>
    <property type="match status" value="1"/>
</dbReference>
<dbReference type="InterPro" id="IPR052363">
    <property type="entry name" value="LPS_export_LptC"/>
</dbReference>
<keyword evidence="3 6" id="KW-0812">Transmembrane</keyword>
<evidence type="ECO:0000256" key="6">
    <source>
        <dbReference type="HAMAP-Rule" id="MF_01915"/>
    </source>
</evidence>
<dbReference type="PANTHER" id="PTHR37481:SF1">
    <property type="entry name" value="LIPOPOLYSACCHARIDE EXPORT SYSTEM PROTEIN LPTC"/>
    <property type="match status" value="1"/>
</dbReference>
<evidence type="ECO:0000256" key="4">
    <source>
        <dbReference type="ARBA" id="ARBA00022989"/>
    </source>
</evidence>
<dbReference type="eggNOG" id="COG3117">
    <property type="taxonomic scope" value="Bacteria"/>
</dbReference>
<dbReference type="Proteomes" id="UP000000639">
    <property type="component" value="Chromosome"/>
</dbReference>
<comment type="similarity">
    <text evidence="6 7">Belongs to the LptC family.</text>
</comment>
<evidence type="ECO:0000313" key="8">
    <source>
        <dbReference type="EMBL" id="ABM04593.1"/>
    </source>
</evidence>
<dbReference type="GO" id="GO:0017089">
    <property type="term" value="F:glycolipid transfer activity"/>
    <property type="evidence" value="ECO:0007669"/>
    <property type="project" value="TreeGrafter"/>
</dbReference>
<dbReference type="EMBL" id="CP000510">
    <property type="protein sequence ID" value="ABM04593.1"/>
    <property type="molecule type" value="Genomic_DNA"/>
</dbReference>
<evidence type="ECO:0000256" key="7">
    <source>
        <dbReference type="PIRNR" id="PIRNR028513"/>
    </source>
</evidence>
<dbReference type="InterPro" id="IPR026265">
    <property type="entry name" value="LptC"/>
</dbReference>
<dbReference type="GO" id="GO:0043165">
    <property type="term" value="P:Gram-negative-bacterium-type cell outer membrane assembly"/>
    <property type="evidence" value="ECO:0007669"/>
    <property type="project" value="UniProtKB-UniRule"/>
</dbReference>
<organism evidence="8 9">
    <name type="scientific">Psychromonas ingrahamii (strain DSM 17664 / CCUG 51855 / 37)</name>
    <dbReference type="NCBI Taxonomy" id="357804"/>
    <lineage>
        <taxon>Bacteria</taxon>
        <taxon>Pseudomonadati</taxon>
        <taxon>Pseudomonadota</taxon>
        <taxon>Gammaproteobacteria</taxon>
        <taxon>Alteromonadales</taxon>
        <taxon>Psychromonadaceae</taxon>
        <taxon>Psychromonas</taxon>
    </lineage>
</organism>
<dbReference type="GO" id="GO:0005886">
    <property type="term" value="C:plasma membrane"/>
    <property type="evidence" value="ECO:0007669"/>
    <property type="project" value="UniProtKB-SubCell"/>
</dbReference>
<dbReference type="PANTHER" id="PTHR37481">
    <property type="entry name" value="LIPOPOLYSACCHARIDE EXPORT SYSTEM PROTEIN LPTC"/>
    <property type="match status" value="1"/>
</dbReference>
<keyword evidence="9" id="KW-1185">Reference proteome</keyword>
<comment type="subcellular location">
    <subcellularLocation>
        <location evidence="6">Cell inner membrane</location>
        <topology evidence="6">Single-pass membrane protein</topology>
    </subcellularLocation>
</comment>
<keyword evidence="2 6" id="KW-0997">Cell inner membrane</keyword>
<dbReference type="PIRSF" id="PIRSF028513">
    <property type="entry name" value="LptC"/>
    <property type="match status" value="1"/>
</dbReference>
<dbReference type="HOGENOM" id="CLU_1446531_0_0_6"/>
<dbReference type="Pfam" id="PF06835">
    <property type="entry name" value="LptC"/>
    <property type="match status" value="1"/>
</dbReference>
<keyword evidence="5 6" id="KW-0472">Membrane</keyword>
<evidence type="ECO:0000256" key="5">
    <source>
        <dbReference type="ARBA" id="ARBA00023136"/>
    </source>
</evidence>
<reference evidence="8 9" key="1">
    <citation type="submission" date="2007-01" db="EMBL/GenBank/DDBJ databases">
        <title>Complete sequence of Psychromonas ingrahamii 37.</title>
        <authorList>
            <consortium name="US DOE Joint Genome Institute"/>
            <person name="Copeland A."/>
            <person name="Lucas S."/>
            <person name="Lapidus A."/>
            <person name="Barry K."/>
            <person name="Detter J.C."/>
            <person name="Glavina del Rio T."/>
            <person name="Hammon N."/>
            <person name="Israni S."/>
            <person name="Dalin E."/>
            <person name="Tice H."/>
            <person name="Pitluck S."/>
            <person name="Thompson L.S."/>
            <person name="Brettin T."/>
            <person name="Bruce D."/>
            <person name="Han C."/>
            <person name="Tapia R."/>
            <person name="Schmutz J."/>
            <person name="Larimer F."/>
            <person name="Land M."/>
            <person name="Hauser L."/>
            <person name="Kyrpides N."/>
            <person name="Ivanova N."/>
            <person name="Staley J."/>
            <person name="Richardson P."/>
        </authorList>
    </citation>
    <scope>NUCLEOTIDE SEQUENCE [LARGE SCALE GENOMIC DNA]</scope>
    <source>
        <strain evidence="8 9">37</strain>
    </source>
</reference>
<accession>A1SYM8</accession>
<evidence type="ECO:0000256" key="3">
    <source>
        <dbReference type="ARBA" id="ARBA00022692"/>
    </source>
</evidence>
<comment type="function">
    <text evidence="6">Involved in the assembly of lipopolysaccharide (LPS). Required for the translocation of LPS from the inner membrane to the outer membrane. Facilitates the transfer of LPS from the inner membrane to the periplasmic protein LptA. Could be a docking site for LptA.</text>
</comment>
<dbReference type="KEGG" id="pin:Ping_2889"/>
<gene>
    <name evidence="6" type="primary">lptC</name>
    <name evidence="8" type="ordered locus">Ping_2889</name>
</gene>
<dbReference type="HAMAP" id="MF_01915">
    <property type="entry name" value="LPS_assembly_LptC"/>
    <property type="match status" value="1"/>
</dbReference>
<name>A1SYM8_PSYIN</name>
<dbReference type="InterPro" id="IPR010664">
    <property type="entry name" value="LipoPS_assembly_LptC-rel"/>
</dbReference>
<dbReference type="GO" id="GO:0015221">
    <property type="term" value="F:lipopolysaccharide transmembrane transporter activity"/>
    <property type="evidence" value="ECO:0007669"/>
    <property type="project" value="InterPro"/>
</dbReference>
<dbReference type="GO" id="GO:0030288">
    <property type="term" value="C:outer membrane-bounded periplasmic space"/>
    <property type="evidence" value="ECO:0007669"/>
    <property type="project" value="TreeGrafter"/>
</dbReference>
<dbReference type="STRING" id="357804.Ping_2889"/>
<dbReference type="AlphaFoldDB" id="A1SYM8"/>
<dbReference type="RefSeq" id="WP_011771147.1">
    <property type="nucleotide sequence ID" value="NC_008709.1"/>
</dbReference>
<protein>
    <recommendedName>
        <fullName evidence="6 7">Lipopolysaccharide export system protein LptC</fullName>
    </recommendedName>
</protein>
<dbReference type="OrthoDB" id="6213774at2"/>
<evidence type="ECO:0000313" key="9">
    <source>
        <dbReference type="Proteomes" id="UP000000639"/>
    </source>
</evidence>
<sequence>MNKRQSIPFVLLLAALLIWLFFKQEAVLPSLSVHHPSYIATDINSTHFNKTGFLDYKIFADKATNFNEDELTNFKKPKVIVYTHNDQTDTTTIWQITSAVGALYQQDKLVLSKNVLVKNLSLDQLVQTIKTEQLTLFLDKKELSSDLLVTLEGPQIHQQGVGMWASLVTEEVIIKDQIKAVYFNENK</sequence>
<keyword evidence="4 6" id="KW-1133">Transmembrane helix</keyword>
<evidence type="ECO:0000256" key="1">
    <source>
        <dbReference type="ARBA" id="ARBA00022475"/>
    </source>
</evidence>
<dbReference type="NCBIfam" id="TIGR04409">
    <property type="entry name" value="LptC_YrbK"/>
    <property type="match status" value="1"/>
</dbReference>
<comment type="function">
    <text evidence="7">Required for the translocation of lipopolysaccharide (LPS) from the inner membrane to the outer membrane.</text>
</comment>
<evidence type="ECO:0000256" key="2">
    <source>
        <dbReference type="ARBA" id="ARBA00022519"/>
    </source>
</evidence>